<dbReference type="AlphaFoldDB" id="A0A975GNQ7"/>
<evidence type="ECO:0000313" key="16">
    <source>
        <dbReference type="EMBL" id="QTA88035.1"/>
    </source>
</evidence>
<dbReference type="PANTHER" id="PTHR43395:SF10">
    <property type="entry name" value="CHEMOTAXIS PROTEIN CHEA"/>
    <property type="match status" value="1"/>
</dbReference>
<dbReference type="InterPro" id="IPR036097">
    <property type="entry name" value="HisK_dim/P_sf"/>
</dbReference>
<dbReference type="InterPro" id="IPR004105">
    <property type="entry name" value="CheA-like_dim"/>
</dbReference>
<evidence type="ECO:0000256" key="6">
    <source>
        <dbReference type="ARBA" id="ARBA00022679"/>
    </source>
</evidence>
<feature type="modified residue" description="Phosphohistidine" evidence="12">
    <location>
        <position position="51"/>
    </location>
</feature>
<sequence length="549" mass="61883">MTYVIKITPEMKRQFRSETTEHLNSLEQLLMVIEKEPRNQEAIHSAFRDIHSIKGNSDYLGIKDINILSHELEDLMDEFRSGRIHIGDDVLAVLFNGLDLLRDMNRRVVNEDYEETDISEIQTRIHRIKTLFGKESPGKKAEVSYSDIFYSVLEQEIKVDINKIDQFINHISELVITKNTLNFLTELDFFREQHTKRSGELKKVAGDMSRITNNLQADVMSLRLVKINTVFERLPRIVRDISYRSGKQIELSLSGGETEIDRKTIEQLIDPLIHLIRNSVDHGIEPPNERVRKGKPESGVVTVSSRQEGNHAVIEVMDDGKGLDIDKIRQEALKRKIFTEDTLVSMREEEILNLIFLPGFTTQPEATKTSGRGVGLDVVKNNIKMIGGNITLSGSKDIGTRVKVRIPVSMAVTDVLLTEVAGRQYAFPFSSILKTVKVKKKDIHGLKKGEFILFSGTVLGIRCLGELLEISDKESLRQKGSDEEISVIVISVQNQNIGIVVDKILKRESMLIKPLEKYLAGIKEFSGAALSGNGSVVLVIDPMGLKLET</sequence>
<dbReference type="SMART" id="SM00387">
    <property type="entry name" value="HATPase_c"/>
    <property type="match status" value="1"/>
</dbReference>
<evidence type="ECO:0000259" key="15">
    <source>
        <dbReference type="PROSITE" id="PS50894"/>
    </source>
</evidence>
<accession>A0A975GNQ7</accession>
<evidence type="ECO:0000259" key="14">
    <source>
        <dbReference type="PROSITE" id="PS50851"/>
    </source>
</evidence>
<dbReference type="PROSITE" id="PS50109">
    <property type="entry name" value="HIS_KIN"/>
    <property type="match status" value="1"/>
</dbReference>
<dbReference type="GO" id="GO:0000155">
    <property type="term" value="F:phosphorelay sensor kinase activity"/>
    <property type="evidence" value="ECO:0007669"/>
    <property type="project" value="InterPro"/>
</dbReference>
<reference evidence="16" key="1">
    <citation type="journal article" date="2021" name="Microb. Physiol.">
        <title>Proteogenomic Insights into the Physiology of Marine, Sulfate-Reducing, Filamentous Desulfonema limicola and Desulfonema magnum.</title>
        <authorList>
            <person name="Schnaars V."/>
            <person name="Wohlbrand L."/>
            <person name="Scheve S."/>
            <person name="Hinrichs C."/>
            <person name="Reinhardt R."/>
            <person name="Rabus R."/>
        </authorList>
    </citation>
    <scope>NUCLEOTIDE SEQUENCE</scope>
    <source>
        <strain evidence="16">4be13</strain>
    </source>
</reference>
<name>A0A975GNQ7_9BACT</name>
<dbReference type="InterPro" id="IPR036061">
    <property type="entry name" value="CheW-like_dom_sf"/>
</dbReference>
<dbReference type="InterPro" id="IPR002545">
    <property type="entry name" value="CheW-lke_dom"/>
</dbReference>
<evidence type="ECO:0000256" key="12">
    <source>
        <dbReference type="PROSITE-ProRule" id="PRU00110"/>
    </source>
</evidence>
<proteinExistence type="predicted"/>
<evidence type="ECO:0000256" key="1">
    <source>
        <dbReference type="ARBA" id="ARBA00000085"/>
    </source>
</evidence>
<dbReference type="InterPro" id="IPR005467">
    <property type="entry name" value="His_kinase_dom"/>
</dbReference>
<dbReference type="SUPFAM" id="SSF47384">
    <property type="entry name" value="Homodimeric domain of signal transducing histidine kinase"/>
    <property type="match status" value="1"/>
</dbReference>
<keyword evidence="8 16" id="KW-0418">Kinase</keyword>
<dbReference type="InterPro" id="IPR051315">
    <property type="entry name" value="Bact_Chemotaxis_CheA"/>
</dbReference>
<comment type="function">
    <text evidence="11">Involved in the transmission of sensory signals from the chemoreceptors to the flagellar motors. CheA is autophosphorylated; it can transfer its phosphate group to either CheB or CheY.</text>
</comment>
<dbReference type="FunFam" id="3.30.565.10:FF:000016">
    <property type="entry name" value="Chemotaxis protein CheA, putative"/>
    <property type="match status" value="1"/>
</dbReference>
<evidence type="ECO:0000256" key="2">
    <source>
        <dbReference type="ARBA" id="ARBA00012438"/>
    </source>
</evidence>
<keyword evidence="10" id="KW-0902">Two-component regulatory system</keyword>
<dbReference type="SUPFAM" id="SSF55874">
    <property type="entry name" value="ATPase domain of HSP90 chaperone/DNA topoisomerase II/histidine kinase"/>
    <property type="match status" value="1"/>
</dbReference>
<protein>
    <recommendedName>
        <fullName evidence="3">Chemotaxis protein CheA</fullName>
        <ecNumber evidence="2">2.7.13.3</ecNumber>
    </recommendedName>
</protein>
<dbReference type="GO" id="GO:0006935">
    <property type="term" value="P:chemotaxis"/>
    <property type="evidence" value="ECO:0007669"/>
    <property type="project" value="UniProtKB-KW"/>
</dbReference>
<dbReference type="EC" id="2.7.13.3" evidence="2"/>
<dbReference type="Gene3D" id="1.10.287.560">
    <property type="entry name" value="Histidine kinase CheA-like, homodimeric domain"/>
    <property type="match status" value="1"/>
</dbReference>
<keyword evidence="7" id="KW-0547">Nucleotide-binding</keyword>
<dbReference type="EMBL" id="CP061800">
    <property type="protein sequence ID" value="QTA88035.1"/>
    <property type="molecule type" value="Genomic_DNA"/>
</dbReference>
<dbReference type="CDD" id="cd00088">
    <property type="entry name" value="HPT"/>
    <property type="match status" value="1"/>
</dbReference>
<dbReference type="Pfam" id="PF02518">
    <property type="entry name" value="HATPase_c"/>
    <property type="match status" value="1"/>
</dbReference>
<keyword evidence="6" id="KW-0808">Transferase</keyword>
<dbReference type="InterPro" id="IPR003594">
    <property type="entry name" value="HATPase_dom"/>
</dbReference>
<evidence type="ECO:0000256" key="10">
    <source>
        <dbReference type="ARBA" id="ARBA00023012"/>
    </source>
</evidence>
<keyword evidence="4" id="KW-0145">Chemotaxis</keyword>
<dbReference type="Proteomes" id="UP000663722">
    <property type="component" value="Chromosome"/>
</dbReference>
<dbReference type="Gene3D" id="3.30.565.10">
    <property type="entry name" value="Histidine kinase-like ATPase, C-terminal domain"/>
    <property type="match status" value="1"/>
</dbReference>
<feature type="domain" description="CheW-like" evidence="14">
    <location>
        <begin position="412"/>
        <end position="549"/>
    </location>
</feature>
<feature type="domain" description="Histidine kinase" evidence="13">
    <location>
        <begin position="152"/>
        <end position="410"/>
    </location>
</feature>
<dbReference type="RefSeq" id="WP_207682981.1">
    <property type="nucleotide sequence ID" value="NZ_CP061800.1"/>
</dbReference>
<evidence type="ECO:0000256" key="7">
    <source>
        <dbReference type="ARBA" id="ARBA00022741"/>
    </source>
</evidence>
<dbReference type="PRINTS" id="PR00344">
    <property type="entry name" value="BCTRLSENSOR"/>
</dbReference>
<dbReference type="Gene3D" id="2.30.30.40">
    <property type="entry name" value="SH3 Domains"/>
    <property type="match status" value="1"/>
</dbReference>
<evidence type="ECO:0000256" key="3">
    <source>
        <dbReference type="ARBA" id="ARBA00021495"/>
    </source>
</evidence>
<keyword evidence="9" id="KW-0067">ATP-binding</keyword>
<dbReference type="InterPro" id="IPR004358">
    <property type="entry name" value="Sig_transdc_His_kin-like_C"/>
</dbReference>
<dbReference type="SUPFAM" id="SSF50341">
    <property type="entry name" value="CheW-like"/>
    <property type="match status" value="1"/>
</dbReference>
<evidence type="ECO:0000256" key="8">
    <source>
        <dbReference type="ARBA" id="ARBA00022777"/>
    </source>
</evidence>
<comment type="catalytic activity">
    <reaction evidence="1">
        <text>ATP + protein L-histidine = ADP + protein N-phospho-L-histidine.</text>
        <dbReference type="EC" id="2.7.13.3"/>
    </reaction>
</comment>
<keyword evidence="5 12" id="KW-0597">Phosphoprotein</keyword>
<keyword evidence="17" id="KW-1185">Reference proteome</keyword>
<evidence type="ECO:0000259" key="13">
    <source>
        <dbReference type="PROSITE" id="PS50109"/>
    </source>
</evidence>
<dbReference type="InterPro" id="IPR037006">
    <property type="entry name" value="CheA-like_homodim_sf"/>
</dbReference>
<dbReference type="PANTHER" id="PTHR43395">
    <property type="entry name" value="SENSOR HISTIDINE KINASE CHEA"/>
    <property type="match status" value="1"/>
</dbReference>
<dbReference type="GO" id="GO:0005737">
    <property type="term" value="C:cytoplasm"/>
    <property type="evidence" value="ECO:0007669"/>
    <property type="project" value="InterPro"/>
</dbReference>
<evidence type="ECO:0000256" key="9">
    <source>
        <dbReference type="ARBA" id="ARBA00022840"/>
    </source>
</evidence>
<dbReference type="KEGG" id="dmm:dnm_040750"/>
<organism evidence="16 17">
    <name type="scientific">Desulfonema magnum</name>
    <dbReference type="NCBI Taxonomy" id="45655"/>
    <lineage>
        <taxon>Bacteria</taxon>
        <taxon>Pseudomonadati</taxon>
        <taxon>Thermodesulfobacteriota</taxon>
        <taxon>Desulfobacteria</taxon>
        <taxon>Desulfobacterales</taxon>
        <taxon>Desulfococcaceae</taxon>
        <taxon>Desulfonema</taxon>
    </lineage>
</organism>
<dbReference type="PROSITE" id="PS50894">
    <property type="entry name" value="HPT"/>
    <property type="match status" value="1"/>
</dbReference>
<gene>
    <name evidence="16" type="ORF">dnm_040750</name>
</gene>
<dbReference type="PROSITE" id="PS50851">
    <property type="entry name" value="CHEW"/>
    <property type="match status" value="1"/>
</dbReference>
<dbReference type="Pfam" id="PF01584">
    <property type="entry name" value="CheW"/>
    <property type="match status" value="1"/>
</dbReference>
<dbReference type="InterPro" id="IPR008207">
    <property type="entry name" value="Sig_transdc_His_kin_Hpt_dom"/>
</dbReference>
<dbReference type="Gene3D" id="1.20.120.160">
    <property type="entry name" value="HPT domain"/>
    <property type="match status" value="1"/>
</dbReference>
<evidence type="ECO:0000313" key="17">
    <source>
        <dbReference type="Proteomes" id="UP000663722"/>
    </source>
</evidence>
<dbReference type="GO" id="GO:0005524">
    <property type="term" value="F:ATP binding"/>
    <property type="evidence" value="ECO:0007669"/>
    <property type="project" value="UniProtKB-KW"/>
</dbReference>
<feature type="domain" description="HPt" evidence="15">
    <location>
        <begin position="4"/>
        <end position="108"/>
    </location>
</feature>
<dbReference type="SMART" id="SM01231">
    <property type="entry name" value="H-kinase_dim"/>
    <property type="match status" value="1"/>
</dbReference>
<evidence type="ECO:0000256" key="4">
    <source>
        <dbReference type="ARBA" id="ARBA00022500"/>
    </source>
</evidence>
<dbReference type="Pfam" id="PF02895">
    <property type="entry name" value="H-kinase_dim"/>
    <property type="match status" value="1"/>
</dbReference>
<dbReference type="Pfam" id="PF01627">
    <property type="entry name" value="Hpt"/>
    <property type="match status" value="1"/>
</dbReference>
<dbReference type="SMART" id="SM00073">
    <property type="entry name" value="HPT"/>
    <property type="match status" value="1"/>
</dbReference>
<evidence type="ECO:0000256" key="11">
    <source>
        <dbReference type="ARBA" id="ARBA00035100"/>
    </source>
</evidence>
<dbReference type="InterPro" id="IPR036890">
    <property type="entry name" value="HATPase_C_sf"/>
</dbReference>
<dbReference type="InterPro" id="IPR036641">
    <property type="entry name" value="HPT_dom_sf"/>
</dbReference>
<dbReference type="SMART" id="SM00260">
    <property type="entry name" value="CheW"/>
    <property type="match status" value="1"/>
</dbReference>
<dbReference type="SUPFAM" id="SSF47226">
    <property type="entry name" value="Histidine-containing phosphotransfer domain, HPT domain"/>
    <property type="match status" value="1"/>
</dbReference>
<evidence type="ECO:0000256" key="5">
    <source>
        <dbReference type="ARBA" id="ARBA00022553"/>
    </source>
</evidence>